<dbReference type="Proteomes" id="UP000245449">
    <property type="component" value="Unassembled WGS sequence"/>
</dbReference>
<evidence type="ECO:0008006" key="4">
    <source>
        <dbReference type="Google" id="ProtNLM"/>
    </source>
</evidence>
<accession>A0A2U1JFY7</accession>
<keyword evidence="3" id="KW-1185">Reference proteome</keyword>
<sequence>MKKFLKYFLFFLSPIILLSYFMDVFISTNLKKSNKDAFGEYSTWNDLLEGKVNSDVVIYGSSRAWRHINPSMISDSLHVSAYNLGIDGHNFWLQYLRHTILLEKNKKPKLIIYSVDMFTLKKNKDLYNSEQFLPYMLWDKKIRDATISYNGFKSMDYEIPLVRYYGRYFEIMKAGFMFFKPQNNAVKRIKGYQGQEESWNADFERVKSKMKNLEIELDPASIVLFEQFLKECKAKNIKIIFVYTPEYVEGQKFVKNRDQIISIYKKYSEKYHIPFYDYSNDSISFQKKYFYNANHLNKTGAELFTGKLISKLKSTNALQGL</sequence>
<name>A0A2U1JFY7_9FLAO</name>
<reference evidence="2 3" key="1">
    <citation type="submission" date="2018-04" db="EMBL/GenBank/DDBJ databases">
        <title>Flavobacterium sp. nov., isolated from glacier ice.</title>
        <authorList>
            <person name="Liu Q."/>
            <person name="Xin Y.-H."/>
        </authorList>
    </citation>
    <scope>NUCLEOTIDE SEQUENCE [LARGE SCALE GENOMIC DNA]</scope>
    <source>
        <strain evidence="2 3">RB1R5</strain>
    </source>
</reference>
<dbReference type="RefSeq" id="WP_116725801.1">
    <property type="nucleotide sequence ID" value="NZ_QCZI01000021.1"/>
</dbReference>
<evidence type="ECO:0000256" key="1">
    <source>
        <dbReference type="SAM" id="Phobius"/>
    </source>
</evidence>
<dbReference type="OrthoDB" id="869432at2"/>
<dbReference type="GO" id="GO:0016788">
    <property type="term" value="F:hydrolase activity, acting on ester bonds"/>
    <property type="evidence" value="ECO:0007669"/>
    <property type="project" value="UniProtKB-ARBA"/>
</dbReference>
<organism evidence="2 3">
    <name type="scientific">Flavobacterium psychrotolerans</name>
    <dbReference type="NCBI Taxonomy" id="2169410"/>
    <lineage>
        <taxon>Bacteria</taxon>
        <taxon>Pseudomonadati</taxon>
        <taxon>Bacteroidota</taxon>
        <taxon>Flavobacteriia</taxon>
        <taxon>Flavobacteriales</taxon>
        <taxon>Flavobacteriaceae</taxon>
        <taxon>Flavobacterium</taxon>
    </lineage>
</organism>
<protein>
    <recommendedName>
        <fullName evidence="4">SGNH/GDSL hydrolase family protein</fullName>
    </recommendedName>
</protein>
<proteinExistence type="predicted"/>
<evidence type="ECO:0000313" key="3">
    <source>
        <dbReference type="Proteomes" id="UP000245449"/>
    </source>
</evidence>
<dbReference type="AlphaFoldDB" id="A0A2U1JFY7"/>
<gene>
    <name evidence="2" type="ORF">DB895_12990</name>
</gene>
<keyword evidence="1" id="KW-0472">Membrane</keyword>
<comment type="caution">
    <text evidence="2">The sequence shown here is derived from an EMBL/GenBank/DDBJ whole genome shotgun (WGS) entry which is preliminary data.</text>
</comment>
<dbReference type="SUPFAM" id="SSF52266">
    <property type="entry name" value="SGNH hydrolase"/>
    <property type="match status" value="1"/>
</dbReference>
<feature type="transmembrane region" description="Helical" evidence="1">
    <location>
        <begin position="7"/>
        <end position="26"/>
    </location>
</feature>
<dbReference type="EMBL" id="QCZI01000021">
    <property type="protein sequence ID" value="PWA04017.1"/>
    <property type="molecule type" value="Genomic_DNA"/>
</dbReference>
<keyword evidence="1" id="KW-1133">Transmembrane helix</keyword>
<dbReference type="InterPro" id="IPR036514">
    <property type="entry name" value="SGNH_hydro_sf"/>
</dbReference>
<dbReference type="Gene3D" id="3.40.50.1110">
    <property type="entry name" value="SGNH hydrolase"/>
    <property type="match status" value="1"/>
</dbReference>
<evidence type="ECO:0000313" key="2">
    <source>
        <dbReference type="EMBL" id="PWA04017.1"/>
    </source>
</evidence>
<keyword evidence="1" id="KW-0812">Transmembrane</keyword>